<keyword evidence="9" id="KW-1185">Reference proteome</keyword>
<evidence type="ECO:0000256" key="4">
    <source>
        <dbReference type="ARBA" id="ARBA00022840"/>
    </source>
</evidence>
<keyword evidence="4" id="KW-0067">ATP-binding</keyword>
<dbReference type="InterPro" id="IPR036759">
    <property type="entry name" value="TPK_catalytic_sf"/>
</dbReference>
<dbReference type="NCBIfam" id="NF040608">
    <property type="entry name" value="division_SteA"/>
    <property type="match status" value="1"/>
</dbReference>
<evidence type="ECO:0000256" key="1">
    <source>
        <dbReference type="ARBA" id="ARBA00022679"/>
    </source>
</evidence>
<feature type="domain" description="SteA-like C-terminal" evidence="7">
    <location>
        <begin position="332"/>
        <end position="385"/>
    </location>
</feature>
<sequence length="393" mass="42137">MSLFSRSSDLPGQHGTLRDCTPGGKGMRKFTAGDFAVINAADISRQEAQTLVDAEPGAVLNASRFTTGAIPNYGPHMLLDADVLLLEDLGEDFLQQFRDGKQARILDGEVLIGEKSLGMGEVLSRDRAEAEFTDAQQGLVDHMEAFFGNSTQFIHSEGPLLIDGLGIPEAGADMRGRKVVLVSPTADHREQIRLLRNFIREYEPVFIGVEEAADSLVDMGYTPDYIVANPANVRAETLRSGAHVILPAEPDGHAPGLERIQDLGVGAMTFPASADSATDLALLLADYHEAQLIVQVGGQLDLDDIFANRPHATPSAMLSRLKAGTRVVDSDAVVNLYARPSSGGLGWLWALLGILVALAAVVLIVGFGGDGSFVHNLIDTWNNIALTVQGWFQ</sequence>
<reference evidence="8 9" key="1">
    <citation type="submission" date="2020-10" db="EMBL/GenBank/DDBJ databases">
        <title>Complete genome sequence of Corynebacterium massiliense DSM 45435, type strain of Corynebacterium massiliense.</title>
        <authorList>
            <person name="Busche T."/>
            <person name="Kalinowski J."/>
            <person name="Ruckert C."/>
        </authorList>
    </citation>
    <scope>NUCLEOTIDE SEQUENCE [LARGE SCALE GENOMIC DNA]</scope>
    <source>
        <strain evidence="8 9">DSM 45435</strain>
    </source>
</reference>
<organism evidence="8 9">
    <name type="scientific">Corynebacterium massiliense DSM 45435</name>
    <dbReference type="NCBI Taxonomy" id="1121364"/>
    <lineage>
        <taxon>Bacteria</taxon>
        <taxon>Bacillati</taxon>
        <taxon>Actinomycetota</taxon>
        <taxon>Actinomycetes</taxon>
        <taxon>Mycobacteriales</taxon>
        <taxon>Corynebacteriaceae</taxon>
        <taxon>Corynebacterium</taxon>
    </lineage>
</organism>
<dbReference type="SUPFAM" id="SSF63999">
    <property type="entry name" value="Thiamin pyrophosphokinase, catalytic domain"/>
    <property type="match status" value="1"/>
</dbReference>
<gene>
    <name evidence="8" type="ORF">CMASS_05070</name>
</gene>
<feature type="compositionally biased region" description="Polar residues" evidence="5">
    <location>
        <begin position="1"/>
        <end position="10"/>
    </location>
</feature>
<protein>
    <recommendedName>
        <fullName evidence="7">SteA-like C-terminal domain-containing protein</fullName>
    </recommendedName>
</protein>
<keyword evidence="2" id="KW-0547">Nucleotide-binding</keyword>
<evidence type="ECO:0000256" key="6">
    <source>
        <dbReference type="SAM" id="Phobius"/>
    </source>
</evidence>
<name>A0ABY7U9K1_9CORY</name>
<keyword evidence="1" id="KW-0808">Transferase</keyword>
<keyword evidence="6" id="KW-0472">Membrane</keyword>
<evidence type="ECO:0000256" key="3">
    <source>
        <dbReference type="ARBA" id="ARBA00022777"/>
    </source>
</evidence>
<keyword evidence="6" id="KW-1133">Transmembrane helix</keyword>
<proteinExistence type="predicted"/>
<keyword evidence="3" id="KW-0418">Kinase</keyword>
<evidence type="ECO:0000256" key="5">
    <source>
        <dbReference type="SAM" id="MobiDB-lite"/>
    </source>
</evidence>
<evidence type="ECO:0000313" key="8">
    <source>
        <dbReference type="EMBL" id="WCZ32457.1"/>
    </source>
</evidence>
<dbReference type="EMBL" id="CP063189">
    <property type="protein sequence ID" value="WCZ32457.1"/>
    <property type="molecule type" value="Genomic_DNA"/>
</dbReference>
<dbReference type="Proteomes" id="UP001220064">
    <property type="component" value="Chromosome"/>
</dbReference>
<evidence type="ECO:0000313" key="9">
    <source>
        <dbReference type="Proteomes" id="UP001220064"/>
    </source>
</evidence>
<dbReference type="InterPro" id="IPR047795">
    <property type="entry name" value="Put_SteA-like"/>
</dbReference>
<accession>A0ABY7U9K1</accession>
<evidence type="ECO:0000256" key="2">
    <source>
        <dbReference type="ARBA" id="ARBA00022741"/>
    </source>
</evidence>
<evidence type="ECO:0000259" key="7">
    <source>
        <dbReference type="Pfam" id="PF12555"/>
    </source>
</evidence>
<dbReference type="InterPro" id="IPR022215">
    <property type="entry name" value="SteA-like_C"/>
</dbReference>
<dbReference type="Pfam" id="PF12555">
    <property type="entry name" value="SteA-like_C"/>
    <property type="match status" value="1"/>
</dbReference>
<keyword evidence="6" id="KW-0812">Transmembrane</keyword>
<dbReference type="RefSeq" id="WP_033399730.1">
    <property type="nucleotide sequence ID" value="NZ_ATVG01000019.1"/>
</dbReference>
<feature type="transmembrane region" description="Helical" evidence="6">
    <location>
        <begin position="347"/>
        <end position="367"/>
    </location>
</feature>
<feature type="region of interest" description="Disordered" evidence="5">
    <location>
        <begin position="1"/>
        <end position="25"/>
    </location>
</feature>